<keyword evidence="3" id="KW-0540">Nuclease</keyword>
<feature type="domain" description="Exonuclease" evidence="8">
    <location>
        <begin position="455"/>
        <end position="621"/>
    </location>
</feature>
<reference evidence="9" key="1">
    <citation type="submission" date="2022-07" db="EMBL/GenBank/DDBJ databases">
        <title>Phylogenomic reconstructions and comparative analyses of Kickxellomycotina fungi.</title>
        <authorList>
            <person name="Reynolds N.K."/>
            <person name="Stajich J.E."/>
            <person name="Barry K."/>
            <person name="Grigoriev I.V."/>
            <person name="Crous P."/>
            <person name="Smith M.E."/>
        </authorList>
    </citation>
    <scope>NUCLEOTIDE SEQUENCE</scope>
    <source>
        <strain evidence="9">RSA 567</strain>
    </source>
</reference>
<protein>
    <recommendedName>
        <fullName evidence="8">Exonuclease domain-containing protein</fullName>
    </recommendedName>
</protein>
<feature type="region of interest" description="Disordered" evidence="7">
    <location>
        <begin position="806"/>
        <end position="845"/>
    </location>
</feature>
<evidence type="ECO:0000256" key="2">
    <source>
        <dbReference type="ARBA" id="ARBA00006357"/>
    </source>
</evidence>
<evidence type="ECO:0000256" key="5">
    <source>
        <dbReference type="ARBA" id="ARBA00022839"/>
    </source>
</evidence>
<comment type="caution">
    <text evidence="9">The sequence shown here is derived from an EMBL/GenBank/DDBJ whole genome shotgun (WGS) entry which is preliminary data.</text>
</comment>
<dbReference type="EMBL" id="JANBQB010000242">
    <property type="protein sequence ID" value="KAJ1979042.1"/>
    <property type="molecule type" value="Genomic_DNA"/>
</dbReference>
<feature type="region of interest" description="Disordered" evidence="7">
    <location>
        <begin position="1"/>
        <end position="133"/>
    </location>
</feature>
<dbReference type="InterPro" id="IPR034922">
    <property type="entry name" value="REX1-like_exo"/>
</dbReference>
<dbReference type="GO" id="GO:0003676">
    <property type="term" value="F:nucleic acid binding"/>
    <property type="evidence" value="ECO:0007669"/>
    <property type="project" value="InterPro"/>
</dbReference>
<dbReference type="Proteomes" id="UP001151582">
    <property type="component" value="Unassembled WGS sequence"/>
</dbReference>
<name>A0A9W8E8Q3_9FUNG</name>
<dbReference type="FunFam" id="3.30.420.10:FF:000019">
    <property type="entry name" value="RNA exonuclease NEF-sp"/>
    <property type="match status" value="1"/>
</dbReference>
<evidence type="ECO:0000256" key="3">
    <source>
        <dbReference type="ARBA" id="ARBA00022722"/>
    </source>
</evidence>
<dbReference type="GO" id="GO:0004527">
    <property type="term" value="F:exonuclease activity"/>
    <property type="evidence" value="ECO:0007669"/>
    <property type="project" value="UniProtKB-KW"/>
</dbReference>
<feature type="compositionally biased region" description="Basic residues" evidence="7">
    <location>
        <begin position="63"/>
        <end position="77"/>
    </location>
</feature>
<dbReference type="InterPro" id="IPR013520">
    <property type="entry name" value="Ribonucl_H"/>
</dbReference>
<comment type="subcellular location">
    <subcellularLocation>
        <location evidence="1">Nucleus</location>
    </subcellularLocation>
</comment>
<keyword evidence="6" id="KW-0539">Nucleus</keyword>
<keyword evidence="10" id="KW-1185">Reference proteome</keyword>
<accession>A0A9W8E8Q3</accession>
<sequence length="880" mass="95734">MAKKTAKSSTTSSSLGKKVKDLKEKITGKRKRDDDADSVVSAGAPSGDPPSTADLEESDVVKPKKKKKGKKKKKKKEEKRGKDNAPASPDDSHDIPHANGTAVAATANTVEQSPSSPAPTCLATANEPESSPEVELQDRCTVLDADQPLAPLALPAPCASLERPVKRQKSSGALPPAVIDQLPPAGGALVPLYKPPMTGTFFGFSPSGNHSAQGGMSMFPIATASNTTPISPEDRPAVTAKPSTDAPHLSVENVRALLQSFLVTNDCDMAWLDVNNANNLPCTVVLHVPYLDSLLNLSSHFLDASAAVANITAFSRTNIPRQLHLFDDLAIVPSIHQRLKYTPHLRKIFDECYPTFGPVELPHDTAPLDHLLVDPGEVLLDTLQVRTEFMAQFRGRDTTVPQSYLASAEQLRGNQYCLTLAEVKANKATAEGWVTTGVTADAIDEALGDSKNTYQLLAIDCEMCLTIKGSELTRVSVIDENGQKIMDELVRPKNPITNYLTRFSGITREMMDPVKTRLEDIQKRLLRMIDRYTILIGHSLDSDLAALKIAHPLVIDTSLIFTRPDTAYETIPRRKPKLRHLCQSLLNRDIQNPSAQLGHDSLEDALACIDLLALKYRYGPTYGINFSRTASFLDTLRNMQLRSQHSRFRARFVGPQDIMAFSRKADDYSTTHTDEETVQRLGNEIPHVSLMVTQLVGLESLYLGKANTSRAKTLGRQWAMTPSGSGTAALDTNGGMCASQAASTQRAPMVEPTEEELAVAAKYFDDHLQTIWNHLPVGAALVLVTAQGDRRRVQLLHQLNQEINPTPMLASAASPISTETTTSTSSPVSNPSIPASSQASSPSLAQLTPLQREWSNRYGQLKTQESELASVGLTMVAIKE</sequence>
<feature type="compositionally biased region" description="Low complexity" evidence="7">
    <location>
        <begin position="98"/>
        <end position="110"/>
    </location>
</feature>
<proteinExistence type="inferred from homology"/>
<evidence type="ECO:0000256" key="1">
    <source>
        <dbReference type="ARBA" id="ARBA00004123"/>
    </source>
</evidence>
<dbReference type="AlphaFoldDB" id="A0A9W8E8Q3"/>
<evidence type="ECO:0000313" key="10">
    <source>
        <dbReference type="Proteomes" id="UP001151582"/>
    </source>
</evidence>
<dbReference type="PANTHER" id="PTHR12801:SF115">
    <property type="entry name" value="FI18136P1-RELATED"/>
    <property type="match status" value="1"/>
</dbReference>
<evidence type="ECO:0000313" key="9">
    <source>
        <dbReference type="EMBL" id="KAJ1979042.1"/>
    </source>
</evidence>
<dbReference type="SMART" id="SM00479">
    <property type="entry name" value="EXOIII"/>
    <property type="match status" value="1"/>
</dbReference>
<dbReference type="Pfam" id="PF00929">
    <property type="entry name" value="RNase_T"/>
    <property type="match status" value="1"/>
</dbReference>
<dbReference type="CDD" id="cd06145">
    <property type="entry name" value="REX1_like"/>
    <property type="match status" value="1"/>
</dbReference>
<evidence type="ECO:0000256" key="7">
    <source>
        <dbReference type="SAM" id="MobiDB-lite"/>
    </source>
</evidence>
<evidence type="ECO:0000256" key="4">
    <source>
        <dbReference type="ARBA" id="ARBA00022801"/>
    </source>
</evidence>
<feature type="compositionally biased region" description="Low complexity" evidence="7">
    <location>
        <begin position="810"/>
        <end position="845"/>
    </location>
</feature>
<dbReference type="SUPFAM" id="SSF53098">
    <property type="entry name" value="Ribonuclease H-like"/>
    <property type="match status" value="1"/>
</dbReference>
<evidence type="ECO:0000259" key="8">
    <source>
        <dbReference type="SMART" id="SM00479"/>
    </source>
</evidence>
<dbReference type="InterPro" id="IPR012337">
    <property type="entry name" value="RNaseH-like_sf"/>
</dbReference>
<keyword evidence="4" id="KW-0378">Hydrolase</keyword>
<dbReference type="PANTHER" id="PTHR12801">
    <property type="entry name" value="RNA EXONUCLEASE REXO1 / RECO3 FAMILY MEMBER-RELATED"/>
    <property type="match status" value="1"/>
</dbReference>
<dbReference type="InterPro" id="IPR036397">
    <property type="entry name" value="RNaseH_sf"/>
</dbReference>
<evidence type="ECO:0000256" key="6">
    <source>
        <dbReference type="ARBA" id="ARBA00023242"/>
    </source>
</evidence>
<dbReference type="Gene3D" id="3.30.420.10">
    <property type="entry name" value="Ribonuclease H-like superfamily/Ribonuclease H"/>
    <property type="match status" value="1"/>
</dbReference>
<keyword evidence="5" id="KW-0269">Exonuclease</keyword>
<comment type="similarity">
    <text evidence="2">Belongs to the REXO1/REXO3 family.</text>
</comment>
<feature type="compositionally biased region" description="Basic and acidic residues" evidence="7">
    <location>
        <begin position="18"/>
        <end position="34"/>
    </location>
</feature>
<gene>
    <name evidence="9" type="ORF">H4R34_002986</name>
</gene>
<organism evidence="9 10">
    <name type="scientific">Dimargaris verticillata</name>
    <dbReference type="NCBI Taxonomy" id="2761393"/>
    <lineage>
        <taxon>Eukaryota</taxon>
        <taxon>Fungi</taxon>
        <taxon>Fungi incertae sedis</taxon>
        <taxon>Zoopagomycota</taxon>
        <taxon>Kickxellomycotina</taxon>
        <taxon>Dimargaritomycetes</taxon>
        <taxon>Dimargaritales</taxon>
        <taxon>Dimargaritaceae</taxon>
        <taxon>Dimargaris</taxon>
    </lineage>
</organism>
<dbReference type="GO" id="GO:0005634">
    <property type="term" value="C:nucleus"/>
    <property type="evidence" value="ECO:0007669"/>
    <property type="project" value="UniProtKB-SubCell"/>
</dbReference>
<dbReference type="InterPro" id="IPR047021">
    <property type="entry name" value="REXO1/3/4-like"/>
</dbReference>
<dbReference type="OrthoDB" id="206335at2759"/>